<keyword evidence="2" id="KW-1185">Reference proteome</keyword>
<sequence length="65" mass="7602">MARSQEAAMDDAERPGSDEQLWSVFEFVRRYRLAKREENRLLMLYGPTASFRDLLANAQRHSLIS</sequence>
<dbReference type="Proteomes" id="UP001269402">
    <property type="component" value="Unassembled WGS sequence"/>
</dbReference>
<dbReference type="EMBL" id="JAVLSH010000009">
    <property type="protein sequence ID" value="MDR9761950.1"/>
    <property type="molecule type" value="Genomic_DNA"/>
</dbReference>
<organism evidence="1 2">
    <name type="scientific">Rhizobium redzepovicii</name>
    <dbReference type="NCBI Taxonomy" id="2867518"/>
    <lineage>
        <taxon>Bacteria</taxon>
        <taxon>Pseudomonadati</taxon>
        <taxon>Pseudomonadota</taxon>
        <taxon>Alphaproteobacteria</taxon>
        <taxon>Hyphomicrobiales</taxon>
        <taxon>Rhizobiaceae</taxon>
        <taxon>Rhizobium/Agrobacterium group</taxon>
        <taxon>Rhizobium</taxon>
    </lineage>
</organism>
<accession>A0AAW8P608</accession>
<protein>
    <submittedName>
        <fullName evidence="1">Uncharacterized protein</fullName>
    </submittedName>
</protein>
<comment type="caution">
    <text evidence="1">The sequence shown here is derived from an EMBL/GenBank/DDBJ whole genome shotgun (WGS) entry which is preliminary data.</text>
</comment>
<reference evidence="2" key="1">
    <citation type="submission" date="2023-07" db="EMBL/GenBank/DDBJ databases">
        <title>Genomic characterization of faba bean (Vicia faba) microsymbionts in Mexican soils.</title>
        <authorList>
            <person name="Rivera Orduna F.N."/>
            <person name="Guevara-Luna J."/>
            <person name="Yan J."/>
            <person name="Arroyo-Herrera I."/>
            <person name="Li Y."/>
            <person name="Vasquez-Murrieta M.S."/>
            <person name="Wang E.T."/>
        </authorList>
    </citation>
    <scope>NUCLEOTIDE SEQUENCE [LARGE SCALE GENOMIC DNA]</scope>
    <source>
        <strain evidence="2">CH6</strain>
    </source>
</reference>
<evidence type="ECO:0000313" key="2">
    <source>
        <dbReference type="Proteomes" id="UP001269402"/>
    </source>
</evidence>
<evidence type="ECO:0000313" key="1">
    <source>
        <dbReference type="EMBL" id="MDR9761950.1"/>
    </source>
</evidence>
<gene>
    <name evidence="1" type="ORF">RJJ37_20315</name>
</gene>
<dbReference type="AlphaFoldDB" id="A0AAW8P608"/>
<name>A0AAW8P608_9HYPH</name>
<proteinExistence type="predicted"/>
<dbReference type="RefSeq" id="WP_183855707.1">
    <property type="nucleotide sequence ID" value="NZ_JAVLSG010000009.1"/>
</dbReference>